<evidence type="ECO:0000313" key="2">
    <source>
        <dbReference type="Proteomes" id="UP000030143"/>
    </source>
</evidence>
<dbReference type="AlphaFoldDB" id="A0A0A2JDL3"/>
<gene>
    <name evidence="1" type="ORF">PEX2_060660</name>
</gene>
<dbReference type="VEuPathDB" id="FungiDB:PEXP_068600"/>
<dbReference type="HOGENOM" id="CLU_479045_0_0_1"/>
<dbReference type="EMBL" id="JQFZ01000250">
    <property type="protein sequence ID" value="KGO53459.1"/>
    <property type="molecule type" value="Genomic_DNA"/>
</dbReference>
<reference evidence="1 2" key="1">
    <citation type="journal article" date="2015" name="Mol. Plant Microbe Interact.">
        <title>Genome, transcriptome, and functional analyses of Penicillium expansum provide new insights into secondary metabolism and pathogenicity.</title>
        <authorList>
            <person name="Ballester A.R."/>
            <person name="Marcet-Houben M."/>
            <person name="Levin E."/>
            <person name="Sela N."/>
            <person name="Selma-Lazaro C."/>
            <person name="Carmona L."/>
            <person name="Wisniewski M."/>
            <person name="Droby S."/>
            <person name="Gonzalez-Candelas L."/>
            <person name="Gabaldon T."/>
        </authorList>
    </citation>
    <scope>NUCLEOTIDE SEQUENCE [LARGE SCALE GENOMIC DNA]</scope>
    <source>
        <strain evidence="1 2">MD-8</strain>
    </source>
</reference>
<proteinExistence type="predicted"/>
<comment type="caution">
    <text evidence="1">The sequence shown here is derived from an EMBL/GenBank/DDBJ whole genome shotgun (WGS) entry which is preliminary data.</text>
</comment>
<dbReference type="GeneID" id="27678758"/>
<dbReference type="RefSeq" id="XP_016596061.1">
    <property type="nucleotide sequence ID" value="XM_016743339.1"/>
</dbReference>
<sequence>MKYYHGRSILDSLNGFALFGNECSLGLRLLDLGYSFTAHAPFSLADRQSILYLLSRTDESIQIPDIVRIIFRGSEHQLRDALKSGKASPSDIINGDSLIEYAFGWPKGIQILLEAGAARSPTCSDVSCIRYVEENDEEDTYHSVKLLIEAGCLFDWYDISRCEQNGRSSKIKLLLINELAARRKRLWHLAQSCLPAGQLPKLISDDENTGTTTIFDIHTAEIHDRLVKQGVSIDPSLRLNFSEIWYKSVYHFPEFTAQTLEELYQIGFRGITQVTPEGFMPLVIPRPRYYSTGSEHNEKWKGMERIAWLVSKGADPYQELPGTSATVTHHLGLTIVDYCLDALPGRREVKLENQKHYRAWKRMVSEFGKEFFLLPLVRDRCVCACSPDGCTTMSVTLRHIIDYIPAYRIHEPEFWYRELIQFLLCWTRGDTGIGWKVIRFLTFDALGLKHSCCINTPTYPFDFSFRLKSREEEEVEEILDEQKLGLIELEKILDELKIKFDELGQPVIEFLEGYWHTRMIEFLSQRDPYDEDHVIESRRMGVALEPDECVVPDRVSLLIGSKIMYEIST</sequence>
<keyword evidence="2" id="KW-1185">Reference proteome</keyword>
<dbReference type="Proteomes" id="UP000030143">
    <property type="component" value="Unassembled WGS sequence"/>
</dbReference>
<name>A0A0A2JDL3_PENEN</name>
<accession>A0A0A2JDL3</accession>
<evidence type="ECO:0000313" key="1">
    <source>
        <dbReference type="EMBL" id="KGO53459.1"/>
    </source>
</evidence>
<organism evidence="1 2">
    <name type="scientific">Penicillium expansum</name>
    <name type="common">Blue mold rot fungus</name>
    <dbReference type="NCBI Taxonomy" id="27334"/>
    <lineage>
        <taxon>Eukaryota</taxon>
        <taxon>Fungi</taxon>
        <taxon>Dikarya</taxon>
        <taxon>Ascomycota</taxon>
        <taxon>Pezizomycotina</taxon>
        <taxon>Eurotiomycetes</taxon>
        <taxon>Eurotiomycetidae</taxon>
        <taxon>Eurotiales</taxon>
        <taxon>Aspergillaceae</taxon>
        <taxon>Penicillium</taxon>
    </lineage>
</organism>
<protein>
    <submittedName>
        <fullName evidence="1">Uncharacterized protein</fullName>
    </submittedName>
</protein>